<dbReference type="SUPFAM" id="SSF50891">
    <property type="entry name" value="Cyclophilin-like"/>
    <property type="match status" value="1"/>
</dbReference>
<reference evidence="2 3" key="1">
    <citation type="journal article" date="2021" name="Cell">
        <title>Tracing the genetic footprints of vertebrate landing in non-teleost ray-finned fishes.</title>
        <authorList>
            <person name="Bi X."/>
            <person name="Wang K."/>
            <person name="Yang L."/>
            <person name="Pan H."/>
            <person name="Jiang H."/>
            <person name="Wei Q."/>
            <person name="Fang M."/>
            <person name="Yu H."/>
            <person name="Zhu C."/>
            <person name="Cai Y."/>
            <person name="He Y."/>
            <person name="Gan X."/>
            <person name="Zeng H."/>
            <person name="Yu D."/>
            <person name="Zhu Y."/>
            <person name="Jiang H."/>
            <person name="Qiu Q."/>
            <person name="Yang H."/>
            <person name="Zhang Y.E."/>
            <person name="Wang W."/>
            <person name="Zhu M."/>
            <person name="He S."/>
            <person name="Zhang G."/>
        </authorList>
    </citation>
    <scope>NUCLEOTIDE SEQUENCE [LARGE SCALE GENOMIC DNA]</scope>
    <source>
        <strain evidence="2">Bchr_013</strain>
    </source>
</reference>
<dbReference type="Proteomes" id="UP000886611">
    <property type="component" value="Unassembled WGS sequence"/>
</dbReference>
<dbReference type="GO" id="GO:0006457">
    <property type="term" value="P:protein folding"/>
    <property type="evidence" value="ECO:0007669"/>
    <property type="project" value="TreeGrafter"/>
</dbReference>
<evidence type="ECO:0000313" key="3">
    <source>
        <dbReference type="Proteomes" id="UP000886611"/>
    </source>
</evidence>
<dbReference type="AlphaFoldDB" id="A0A8X8BLG8"/>
<sequence>MANSGPSTNGCQFFITCTKCDWLDGKHVVFDTQSRHELREVRARSKLVGDGIAGCSELLFISTFREQRTLAERCEGI</sequence>
<proteinExistence type="predicted"/>
<gene>
    <name evidence="2" type="primary">Ppih</name>
    <name evidence="2" type="ORF">GTO96_0018959</name>
</gene>
<dbReference type="GO" id="GO:0003755">
    <property type="term" value="F:peptidyl-prolyl cis-trans isomerase activity"/>
    <property type="evidence" value="ECO:0007669"/>
    <property type="project" value="InterPro"/>
</dbReference>
<keyword evidence="2" id="KW-0413">Isomerase</keyword>
<dbReference type="PANTHER" id="PTHR11071:SF561">
    <property type="entry name" value="PEPTIDYL-PROLYL CIS-TRANS ISOMERASE D-RELATED"/>
    <property type="match status" value="1"/>
</dbReference>
<dbReference type="GO" id="GO:0016018">
    <property type="term" value="F:cyclosporin A binding"/>
    <property type="evidence" value="ECO:0007669"/>
    <property type="project" value="TreeGrafter"/>
</dbReference>
<dbReference type="PROSITE" id="PS50072">
    <property type="entry name" value="CSA_PPIASE_2"/>
    <property type="match status" value="1"/>
</dbReference>
<dbReference type="Pfam" id="PF00160">
    <property type="entry name" value="Pro_isomerase"/>
    <property type="match status" value="1"/>
</dbReference>
<evidence type="ECO:0000313" key="2">
    <source>
        <dbReference type="EMBL" id="KAG2459149.1"/>
    </source>
</evidence>
<comment type="caution">
    <text evidence="2">The sequence shown here is derived from an EMBL/GenBank/DDBJ whole genome shotgun (WGS) entry which is preliminary data.</text>
</comment>
<keyword evidence="3" id="KW-1185">Reference proteome</keyword>
<name>A0A8X8BLG8_POLSE</name>
<dbReference type="GO" id="GO:0005737">
    <property type="term" value="C:cytoplasm"/>
    <property type="evidence" value="ECO:0007669"/>
    <property type="project" value="TreeGrafter"/>
</dbReference>
<dbReference type="InterPro" id="IPR002130">
    <property type="entry name" value="Cyclophilin-type_PPIase_dom"/>
</dbReference>
<dbReference type="PANTHER" id="PTHR11071">
    <property type="entry name" value="PEPTIDYL-PROLYL CIS-TRANS ISOMERASE"/>
    <property type="match status" value="1"/>
</dbReference>
<dbReference type="InterPro" id="IPR029000">
    <property type="entry name" value="Cyclophilin-like_dom_sf"/>
</dbReference>
<accession>A0A8X8BLG8</accession>
<protein>
    <submittedName>
        <fullName evidence="2">PPIH isomerase</fullName>
    </submittedName>
</protein>
<feature type="non-terminal residue" evidence="2">
    <location>
        <position position="1"/>
    </location>
</feature>
<dbReference type="EMBL" id="JAATIS010005477">
    <property type="protein sequence ID" value="KAG2459149.1"/>
    <property type="molecule type" value="Genomic_DNA"/>
</dbReference>
<organism evidence="2 3">
    <name type="scientific">Polypterus senegalus</name>
    <name type="common">Senegal bichir</name>
    <dbReference type="NCBI Taxonomy" id="55291"/>
    <lineage>
        <taxon>Eukaryota</taxon>
        <taxon>Metazoa</taxon>
        <taxon>Chordata</taxon>
        <taxon>Craniata</taxon>
        <taxon>Vertebrata</taxon>
        <taxon>Euteleostomi</taxon>
        <taxon>Actinopterygii</taxon>
        <taxon>Polypteriformes</taxon>
        <taxon>Polypteridae</taxon>
        <taxon>Polypterus</taxon>
    </lineage>
</organism>
<evidence type="ECO:0000259" key="1">
    <source>
        <dbReference type="PROSITE" id="PS50072"/>
    </source>
</evidence>
<feature type="non-terminal residue" evidence="2">
    <location>
        <position position="77"/>
    </location>
</feature>
<dbReference type="Gene3D" id="2.40.100.10">
    <property type="entry name" value="Cyclophilin-like"/>
    <property type="match status" value="1"/>
</dbReference>
<feature type="domain" description="PPIase cyclophilin-type" evidence="1">
    <location>
        <begin position="1"/>
        <end position="30"/>
    </location>
</feature>